<name>A0A9D4Z4T9_ADICA</name>
<dbReference type="Gene3D" id="3.30.730.10">
    <property type="entry name" value="AP2/ERF domain"/>
    <property type="match status" value="1"/>
</dbReference>
<evidence type="ECO:0000256" key="3">
    <source>
        <dbReference type="ARBA" id="ARBA00023015"/>
    </source>
</evidence>
<dbReference type="CDD" id="cd00018">
    <property type="entry name" value="AP2"/>
    <property type="match status" value="1"/>
</dbReference>
<keyword evidence="5" id="KW-0804">Transcription</keyword>
<evidence type="ECO:0000256" key="7">
    <source>
        <dbReference type="ARBA" id="ARBA00024343"/>
    </source>
</evidence>
<dbReference type="GO" id="GO:0003700">
    <property type="term" value="F:DNA-binding transcription factor activity"/>
    <property type="evidence" value="ECO:0007669"/>
    <property type="project" value="InterPro"/>
</dbReference>
<dbReference type="AlphaFoldDB" id="A0A9D4Z4T9"/>
<feature type="compositionally biased region" description="Low complexity" evidence="8">
    <location>
        <begin position="273"/>
        <end position="285"/>
    </location>
</feature>
<keyword evidence="3" id="KW-0805">Transcription regulation</keyword>
<feature type="region of interest" description="Disordered" evidence="8">
    <location>
        <begin position="263"/>
        <end position="287"/>
    </location>
</feature>
<dbReference type="InterPro" id="IPR036955">
    <property type="entry name" value="AP2/ERF_dom_sf"/>
</dbReference>
<dbReference type="InterPro" id="IPR051758">
    <property type="entry name" value="ERF/AP2-like"/>
</dbReference>
<keyword evidence="11" id="KW-1185">Reference proteome</keyword>
<evidence type="ECO:0000259" key="9">
    <source>
        <dbReference type="PROSITE" id="PS51032"/>
    </source>
</evidence>
<proteinExistence type="inferred from homology"/>
<dbReference type="PANTHER" id="PTHR31657">
    <property type="entry name" value="ETHYLENE-RESPONSIVE TRANSCRIPTION FACTOR ERF061"/>
    <property type="match status" value="1"/>
</dbReference>
<sequence length="530" mass="57674">MVVPTHTTPVLLEPIAGKPPPLLICCHCLQVHHAGFSCKTLAPLRDNPTSHYTVHFPGLIGGLPSARANNSRPTSGAPETQCHYEDIELPTTMFTTYADSSLPSRSFPNIDDDESILTLCCSNGQPIPPAAAASSAKPQAQGQRLEPPSHKWLSQALISNNENPRKMHTLDHGELAAMWAMHEQRASLANTNKMWETRRNAVTMGEEIECVTLQNHDNVNTGMDGLIPSSPSPCMSTLVRSDTMTSTSSGSSGKHELYLHMKQRAPGRGNRGTTTSASATSSTSTNRGKLYRGVRQRHWGKWVAEIRMPRDRTRLWLGTFDSALDAALAYDRAAHRLRGDRAKLNFPHHPLIGSSSLASSPSSKAANCKDPTGSYCSAAMAASSTAAIITHTQPISSMVEKKADCTQPSPLLPTSSNFLNCRNPSQPYSISDFSTGAYQYHDQSLHSLLSAIECGSSNSLLSPSLASISNWQEDLVMNQLDMDSIWNSTLLANLDSTMLALANEHPDDPFRFVSCESDNPYTEPNEHLTL</sequence>
<feature type="region of interest" description="Disordered" evidence="8">
    <location>
        <begin position="236"/>
        <end position="255"/>
    </location>
</feature>
<dbReference type="EMBL" id="JABFUD020000025">
    <property type="protein sequence ID" value="KAI5059816.1"/>
    <property type="molecule type" value="Genomic_DNA"/>
</dbReference>
<dbReference type="Proteomes" id="UP000886520">
    <property type="component" value="Chromosome 25"/>
</dbReference>
<comment type="caution">
    <text evidence="10">The sequence shown here is derived from an EMBL/GenBank/DDBJ whole genome shotgun (WGS) entry which is preliminary data.</text>
</comment>
<organism evidence="10 11">
    <name type="scientific">Adiantum capillus-veneris</name>
    <name type="common">Maidenhair fern</name>
    <dbReference type="NCBI Taxonomy" id="13818"/>
    <lineage>
        <taxon>Eukaryota</taxon>
        <taxon>Viridiplantae</taxon>
        <taxon>Streptophyta</taxon>
        <taxon>Embryophyta</taxon>
        <taxon>Tracheophyta</taxon>
        <taxon>Polypodiopsida</taxon>
        <taxon>Polypodiidae</taxon>
        <taxon>Polypodiales</taxon>
        <taxon>Pteridineae</taxon>
        <taxon>Pteridaceae</taxon>
        <taxon>Vittarioideae</taxon>
        <taxon>Adiantum</taxon>
    </lineage>
</organism>
<evidence type="ECO:0000313" key="10">
    <source>
        <dbReference type="EMBL" id="KAI5059816.1"/>
    </source>
</evidence>
<comment type="subcellular location">
    <subcellularLocation>
        <location evidence="1">Nucleus</location>
    </subcellularLocation>
</comment>
<keyword evidence="6" id="KW-0539">Nucleus</keyword>
<evidence type="ECO:0000256" key="8">
    <source>
        <dbReference type="SAM" id="MobiDB-lite"/>
    </source>
</evidence>
<dbReference type="SUPFAM" id="SSF54171">
    <property type="entry name" value="DNA-binding domain"/>
    <property type="match status" value="1"/>
</dbReference>
<evidence type="ECO:0000256" key="5">
    <source>
        <dbReference type="ARBA" id="ARBA00023163"/>
    </source>
</evidence>
<keyword evidence="4" id="KW-0238">DNA-binding</keyword>
<dbReference type="PRINTS" id="PR00367">
    <property type="entry name" value="ETHRSPELEMNT"/>
</dbReference>
<reference evidence="10" key="1">
    <citation type="submission" date="2021-01" db="EMBL/GenBank/DDBJ databases">
        <title>Adiantum capillus-veneris genome.</title>
        <authorList>
            <person name="Fang Y."/>
            <person name="Liao Q."/>
        </authorList>
    </citation>
    <scope>NUCLEOTIDE SEQUENCE</scope>
    <source>
        <strain evidence="10">H3</strain>
        <tissue evidence="10">Leaf</tissue>
    </source>
</reference>
<dbReference type="PANTHER" id="PTHR31657:SF87">
    <property type="entry name" value="ETHYLENE-RESPONSIVE TRANSCRIPTION FACTOR RAP2-13"/>
    <property type="match status" value="1"/>
</dbReference>
<evidence type="ECO:0000256" key="4">
    <source>
        <dbReference type="ARBA" id="ARBA00023125"/>
    </source>
</evidence>
<evidence type="ECO:0000256" key="6">
    <source>
        <dbReference type="ARBA" id="ARBA00023242"/>
    </source>
</evidence>
<dbReference type="GO" id="GO:0005634">
    <property type="term" value="C:nucleus"/>
    <property type="evidence" value="ECO:0007669"/>
    <property type="project" value="UniProtKB-SubCell"/>
</dbReference>
<dbReference type="PROSITE" id="PS51032">
    <property type="entry name" value="AP2_ERF"/>
    <property type="match status" value="1"/>
</dbReference>
<evidence type="ECO:0000256" key="2">
    <source>
        <dbReference type="ARBA" id="ARBA00022745"/>
    </source>
</evidence>
<protein>
    <recommendedName>
        <fullName evidence="9">AP2/ERF domain-containing protein</fullName>
    </recommendedName>
</protein>
<evidence type="ECO:0000256" key="1">
    <source>
        <dbReference type="ARBA" id="ARBA00004123"/>
    </source>
</evidence>
<dbReference type="Pfam" id="PF00847">
    <property type="entry name" value="AP2"/>
    <property type="match status" value="1"/>
</dbReference>
<feature type="domain" description="AP2/ERF" evidence="9">
    <location>
        <begin position="290"/>
        <end position="347"/>
    </location>
</feature>
<dbReference type="GO" id="GO:0000976">
    <property type="term" value="F:transcription cis-regulatory region binding"/>
    <property type="evidence" value="ECO:0007669"/>
    <property type="project" value="UniProtKB-ARBA"/>
</dbReference>
<keyword evidence="2" id="KW-0936">Ethylene signaling pathway</keyword>
<gene>
    <name evidence="10" type="ORF">GOP47_0026135</name>
</gene>
<dbReference type="InterPro" id="IPR016177">
    <property type="entry name" value="DNA-bd_dom_sf"/>
</dbReference>
<evidence type="ECO:0000313" key="11">
    <source>
        <dbReference type="Proteomes" id="UP000886520"/>
    </source>
</evidence>
<dbReference type="GO" id="GO:0009873">
    <property type="term" value="P:ethylene-activated signaling pathway"/>
    <property type="evidence" value="ECO:0007669"/>
    <property type="project" value="UniProtKB-KW"/>
</dbReference>
<dbReference type="OrthoDB" id="10640822at2759"/>
<comment type="similarity">
    <text evidence="7">Belongs to the AP2/ERF transcription factor family. ERF subfamily.</text>
</comment>
<dbReference type="InterPro" id="IPR001471">
    <property type="entry name" value="AP2/ERF_dom"/>
</dbReference>
<dbReference type="FunFam" id="3.30.730.10:FF:000001">
    <property type="entry name" value="Ethylene-responsive transcription factor 2"/>
    <property type="match status" value="1"/>
</dbReference>
<dbReference type="SMART" id="SM00380">
    <property type="entry name" value="AP2"/>
    <property type="match status" value="1"/>
</dbReference>
<accession>A0A9D4Z4T9</accession>